<evidence type="ECO:0000256" key="1">
    <source>
        <dbReference type="SAM" id="SignalP"/>
    </source>
</evidence>
<dbReference type="RefSeq" id="WP_022038829.1">
    <property type="nucleotide sequence ID" value="NZ_JAUEII010000018.1"/>
</dbReference>
<name>A0ABT7X681_9BACE</name>
<feature type="signal peptide" evidence="1">
    <location>
        <begin position="1"/>
        <end position="21"/>
    </location>
</feature>
<reference evidence="2" key="1">
    <citation type="submission" date="2023-06" db="EMBL/GenBank/DDBJ databases">
        <authorList>
            <person name="Zeman M."/>
            <person name="Kubasova T."/>
            <person name="Jahodarova E."/>
            <person name="Nykrynova M."/>
            <person name="Rychlik I."/>
        </authorList>
    </citation>
    <scope>NUCLEOTIDE SEQUENCE</scope>
    <source>
        <strain evidence="2">84_SSukc20</strain>
    </source>
</reference>
<protein>
    <submittedName>
        <fullName evidence="2">PKD-like family lipoprotein</fullName>
    </submittedName>
</protein>
<accession>A0ABT7X681</accession>
<feature type="chain" id="PRO_5045880521" evidence="1">
    <location>
        <begin position="22"/>
        <end position="515"/>
    </location>
</feature>
<keyword evidence="1" id="KW-0732">Signal</keyword>
<organism evidence="2 3">
    <name type="scientific">Bacteroides gallinaceum</name>
    <dbReference type="NCBI Taxonomy" id="1462571"/>
    <lineage>
        <taxon>Bacteria</taxon>
        <taxon>Pseudomonadati</taxon>
        <taxon>Bacteroidota</taxon>
        <taxon>Bacteroidia</taxon>
        <taxon>Bacteroidales</taxon>
        <taxon>Bacteroidaceae</taxon>
        <taxon>Bacteroides</taxon>
    </lineage>
</organism>
<evidence type="ECO:0000313" key="3">
    <source>
        <dbReference type="Proteomes" id="UP001167871"/>
    </source>
</evidence>
<dbReference type="Proteomes" id="UP001167871">
    <property type="component" value="Unassembled WGS sequence"/>
</dbReference>
<dbReference type="EMBL" id="JAUEII010000018">
    <property type="protein sequence ID" value="MDN0049592.1"/>
    <property type="molecule type" value="Genomic_DNA"/>
</dbReference>
<comment type="caution">
    <text evidence="2">The sequence shown here is derived from an EMBL/GenBank/DDBJ whole genome shotgun (WGS) entry which is preliminary data.</text>
</comment>
<keyword evidence="3" id="KW-1185">Reference proteome</keyword>
<dbReference type="InterPro" id="IPR032183">
    <property type="entry name" value="PKD-like"/>
</dbReference>
<sequence length="515" mass="56001">MKKTIFISLMVGLLCCWSACTEDNSSMGIGQLNEIEVEGLAEDINVASYQGINLKDLIHPTVITSLSEDQLAYAWYLYSNEGSDGPYKDYQIATGKEVDYEVNLPSGTYTLVFEVTNTETGYAKIVESTIHTTTSFSKGFYILKETSEGTTELDMMNDDGMIHDLISTLSGAPMQGKPHNLVMMYSGAYIDTETNKTATTNLLFAISDAGKLKGYRTEDMQEIFNNDNLFYSGTMPASERPGTLVTGPTGNFYFSNSGVRYYVTMTSYGGSAGKFGYPVGATGSKYVQVINAIMGYIYWDNADHQLMLVDYNGMGSTPLEPAEGVEYPDDLECISSCVSLTAGTVAWFLCEQPSTGNRYLLKTTSSQYVDEAIQIDPSSHLAHSTVQSGNGISASYIYCIDDGKVYAHSLTDGSETNVPLPGIPSGEDVTFLTNQWLNFSSLSTDYNFDNLIVGTQTGDTYKLYFYDGLNGGMPINAATKTASGTGKVKCVRFVSPVIAAAMTLAFEPNPFPLSD</sequence>
<evidence type="ECO:0000313" key="2">
    <source>
        <dbReference type="EMBL" id="MDN0049592.1"/>
    </source>
</evidence>
<gene>
    <name evidence="2" type="ORF">QVO10_09380</name>
</gene>
<dbReference type="Pfam" id="PF16407">
    <property type="entry name" value="PKD_2"/>
    <property type="match status" value="1"/>
</dbReference>
<reference evidence="2" key="2">
    <citation type="submission" date="2024-05" db="EMBL/GenBank/DDBJ databases">
        <title>Identification and characterization of horizontal gene transfer across gut microbiota members of farm animals based on homology search.</title>
        <authorList>
            <person name="Schwarzerova J."/>
            <person name="Nykrynova M."/>
            <person name="Jureckova K."/>
            <person name="Cejkova D."/>
            <person name="Rychlik I."/>
        </authorList>
    </citation>
    <scope>NUCLEOTIDE SEQUENCE</scope>
    <source>
        <strain evidence="2">84_SSukc20</strain>
    </source>
</reference>
<proteinExistence type="predicted"/>